<accession>A0A5E7Z7V3</accession>
<organism evidence="1 2">
    <name type="scientific">Sphingomonas aurantiaca</name>
    <dbReference type="NCBI Taxonomy" id="185949"/>
    <lineage>
        <taxon>Bacteria</taxon>
        <taxon>Pseudomonadati</taxon>
        <taxon>Pseudomonadota</taxon>
        <taxon>Alphaproteobacteria</taxon>
        <taxon>Sphingomonadales</taxon>
        <taxon>Sphingomonadaceae</taxon>
        <taxon>Sphingomonas</taxon>
    </lineage>
</organism>
<evidence type="ECO:0000313" key="1">
    <source>
        <dbReference type="EMBL" id="VVT14808.1"/>
    </source>
</evidence>
<dbReference type="EMBL" id="CABVLI010000039">
    <property type="protein sequence ID" value="VVT14808.1"/>
    <property type="molecule type" value="Genomic_DNA"/>
</dbReference>
<sequence>MPQWMRPFSVERDGLKHGMAAPTLGTWHEACAHSVALGRCDKRGRRTARSVQSRKL</sequence>
<gene>
    <name evidence="1" type="ORF">SPHINGO391_440272</name>
</gene>
<proteinExistence type="predicted"/>
<protein>
    <submittedName>
        <fullName evidence="1">Uncharacterized protein</fullName>
    </submittedName>
</protein>
<evidence type="ECO:0000313" key="2">
    <source>
        <dbReference type="Proteomes" id="UP000326857"/>
    </source>
</evidence>
<name>A0A5E7Z7V3_9SPHN</name>
<dbReference type="AlphaFoldDB" id="A0A5E7Z7V3"/>
<reference evidence="1 2" key="1">
    <citation type="submission" date="2019-09" db="EMBL/GenBank/DDBJ databases">
        <authorList>
            <person name="Dittami M. S."/>
        </authorList>
    </citation>
    <scope>NUCLEOTIDE SEQUENCE [LARGE SCALE GENOMIC DNA]</scope>
    <source>
        <strain evidence="1">SPHINGO391</strain>
    </source>
</reference>
<dbReference type="Proteomes" id="UP000326857">
    <property type="component" value="Unassembled WGS sequence"/>
</dbReference>